<reference evidence="1 2" key="1">
    <citation type="submission" date="2019-02" db="EMBL/GenBank/DDBJ databases">
        <title>Deep-cultivation of Planctomycetes and their phenomic and genomic characterization uncovers novel biology.</title>
        <authorList>
            <person name="Wiegand S."/>
            <person name="Jogler M."/>
            <person name="Boedeker C."/>
            <person name="Pinto D."/>
            <person name="Vollmers J."/>
            <person name="Rivas-Marin E."/>
            <person name="Kohn T."/>
            <person name="Peeters S.H."/>
            <person name="Heuer A."/>
            <person name="Rast P."/>
            <person name="Oberbeckmann S."/>
            <person name="Bunk B."/>
            <person name="Jeske O."/>
            <person name="Meyerdierks A."/>
            <person name="Storesund J.E."/>
            <person name="Kallscheuer N."/>
            <person name="Luecker S."/>
            <person name="Lage O.M."/>
            <person name="Pohl T."/>
            <person name="Merkel B.J."/>
            <person name="Hornburger P."/>
            <person name="Mueller R.-W."/>
            <person name="Bruemmer F."/>
            <person name="Labrenz M."/>
            <person name="Spormann A.M."/>
            <person name="Op den Camp H."/>
            <person name="Overmann J."/>
            <person name="Amann R."/>
            <person name="Jetten M.S.M."/>
            <person name="Mascher T."/>
            <person name="Medema M.H."/>
            <person name="Devos D.P."/>
            <person name="Kaster A.-K."/>
            <person name="Ovreas L."/>
            <person name="Rohde M."/>
            <person name="Galperin M.Y."/>
            <person name="Jogler C."/>
        </authorList>
    </citation>
    <scope>NUCLEOTIDE SEQUENCE [LARGE SCALE GENOMIC DNA]</scope>
    <source>
        <strain evidence="1 2">Pla133</strain>
    </source>
</reference>
<evidence type="ECO:0000313" key="2">
    <source>
        <dbReference type="Proteomes" id="UP000316921"/>
    </source>
</evidence>
<proteinExistence type="predicted"/>
<dbReference type="AlphaFoldDB" id="A0A518BH72"/>
<keyword evidence="2" id="KW-1185">Reference proteome</keyword>
<gene>
    <name evidence="1" type="ORF">Pla133_14010</name>
</gene>
<evidence type="ECO:0000313" key="1">
    <source>
        <dbReference type="EMBL" id="QDU66331.1"/>
    </source>
</evidence>
<organism evidence="1 2">
    <name type="scientific">Engelhardtia mirabilis</name>
    <dbReference type="NCBI Taxonomy" id="2528011"/>
    <lineage>
        <taxon>Bacteria</taxon>
        <taxon>Pseudomonadati</taxon>
        <taxon>Planctomycetota</taxon>
        <taxon>Planctomycetia</taxon>
        <taxon>Planctomycetia incertae sedis</taxon>
        <taxon>Engelhardtia</taxon>
    </lineage>
</organism>
<name>A0A518BH72_9BACT</name>
<protein>
    <submittedName>
        <fullName evidence="1">Uncharacterized protein</fullName>
    </submittedName>
</protein>
<dbReference type="KEGG" id="pbap:Pla133_14010"/>
<dbReference type="RefSeq" id="WP_145063938.1">
    <property type="nucleotide sequence ID" value="NZ_CP036287.1"/>
</dbReference>
<sequence length="157" mass="17018">MIVRLEVSASEKISARSQYEPNNYSVLVSVDQLSIEHPDELLGQADILFRRAKEAIDNAKRLDGLDGVPRQAVAVAATANGRSQPPNRVAAYNGAAGGTPRATDKQLQLIHRLAHSKRLDRDGLEELCLEATGHPSHELSKFDASRVITALQGGRDS</sequence>
<dbReference type="Proteomes" id="UP000316921">
    <property type="component" value="Chromosome"/>
</dbReference>
<dbReference type="EMBL" id="CP036287">
    <property type="protein sequence ID" value="QDU66331.1"/>
    <property type="molecule type" value="Genomic_DNA"/>
</dbReference>
<accession>A0A518BH72</accession>